<dbReference type="Gene3D" id="2.170.130.10">
    <property type="entry name" value="TonB-dependent receptor, plug domain"/>
    <property type="match status" value="1"/>
</dbReference>
<keyword evidence="7 11" id="KW-0798">TonB box</keyword>
<evidence type="ECO:0000256" key="8">
    <source>
        <dbReference type="ARBA" id="ARBA00023136"/>
    </source>
</evidence>
<evidence type="ECO:0000256" key="12">
    <source>
        <dbReference type="SAM" id="SignalP"/>
    </source>
</evidence>
<keyword evidence="9 10" id="KW-0998">Cell outer membrane</keyword>
<dbReference type="AlphaFoldDB" id="A0A7X1FA66"/>
<keyword evidence="4 10" id="KW-0812">Transmembrane</keyword>
<feature type="chain" id="PRO_5031314860" evidence="12">
    <location>
        <begin position="21"/>
        <end position="760"/>
    </location>
</feature>
<dbReference type="SUPFAM" id="SSF56935">
    <property type="entry name" value="Porins"/>
    <property type="match status" value="1"/>
</dbReference>
<dbReference type="EMBL" id="JACLAU010000040">
    <property type="protein sequence ID" value="MBC2653246.1"/>
    <property type="molecule type" value="Genomic_DNA"/>
</dbReference>
<protein>
    <submittedName>
        <fullName evidence="15">TonB-dependent receptor</fullName>
    </submittedName>
</protein>
<comment type="similarity">
    <text evidence="10 11">Belongs to the TonB-dependent receptor family.</text>
</comment>
<dbReference type="Pfam" id="PF00593">
    <property type="entry name" value="TonB_dep_Rec_b-barrel"/>
    <property type="match status" value="1"/>
</dbReference>
<dbReference type="InterPro" id="IPR039426">
    <property type="entry name" value="TonB-dep_rcpt-like"/>
</dbReference>
<dbReference type="InterPro" id="IPR012910">
    <property type="entry name" value="Plug_dom"/>
</dbReference>
<dbReference type="GO" id="GO:0044718">
    <property type="term" value="P:siderophore transmembrane transport"/>
    <property type="evidence" value="ECO:0007669"/>
    <property type="project" value="TreeGrafter"/>
</dbReference>
<dbReference type="Gene3D" id="2.40.170.20">
    <property type="entry name" value="TonB-dependent receptor, beta-barrel domain"/>
    <property type="match status" value="1"/>
</dbReference>
<feature type="domain" description="TonB-dependent receptor plug" evidence="14">
    <location>
        <begin position="49"/>
        <end position="153"/>
    </location>
</feature>
<dbReference type="InterPro" id="IPR037066">
    <property type="entry name" value="Plug_dom_sf"/>
</dbReference>
<dbReference type="GO" id="GO:0009279">
    <property type="term" value="C:cell outer membrane"/>
    <property type="evidence" value="ECO:0007669"/>
    <property type="project" value="UniProtKB-SubCell"/>
</dbReference>
<evidence type="ECO:0000259" key="13">
    <source>
        <dbReference type="Pfam" id="PF00593"/>
    </source>
</evidence>
<gene>
    <name evidence="15" type="ORF">H7F49_16255</name>
</gene>
<dbReference type="PANTHER" id="PTHR30069">
    <property type="entry name" value="TONB-DEPENDENT OUTER MEMBRANE RECEPTOR"/>
    <property type="match status" value="1"/>
</dbReference>
<accession>A0A7X1FA66</accession>
<dbReference type="RefSeq" id="WP_185684631.1">
    <property type="nucleotide sequence ID" value="NZ_JACLAU010000040.1"/>
</dbReference>
<comment type="subcellular location">
    <subcellularLocation>
        <location evidence="1 10">Cell outer membrane</location>
        <topology evidence="1 10">Multi-pass membrane protein</topology>
    </subcellularLocation>
</comment>
<keyword evidence="8 10" id="KW-0472">Membrane</keyword>
<dbReference type="PANTHER" id="PTHR30069:SF53">
    <property type="entry name" value="COLICIN I RECEPTOR-RELATED"/>
    <property type="match status" value="1"/>
</dbReference>
<evidence type="ECO:0000256" key="4">
    <source>
        <dbReference type="ARBA" id="ARBA00022692"/>
    </source>
</evidence>
<dbReference type="PROSITE" id="PS52016">
    <property type="entry name" value="TONB_DEPENDENT_REC_3"/>
    <property type="match status" value="1"/>
</dbReference>
<evidence type="ECO:0000256" key="9">
    <source>
        <dbReference type="ARBA" id="ARBA00023237"/>
    </source>
</evidence>
<evidence type="ECO:0000256" key="3">
    <source>
        <dbReference type="ARBA" id="ARBA00022452"/>
    </source>
</evidence>
<evidence type="ECO:0000259" key="14">
    <source>
        <dbReference type="Pfam" id="PF07715"/>
    </source>
</evidence>
<dbReference type="Proteomes" id="UP000520156">
    <property type="component" value="Unassembled WGS sequence"/>
</dbReference>
<keyword evidence="15" id="KW-0675">Receptor</keyword>
<proteinExistence type="inferred from homology"/>
<keyword evidence="3 10" id="KW-1134">Transmembrane beta strand</keyword>
<evidence type="ECO:0000256" key="11">
    <source>
        <dbReference type="RuleBase" id="RU003357"/>
    </source>
</evidence>
<comment type="caution">
    <text evidence="15">The sequence shown here is derived from an EMBL/GenBank/DDBJ whole genome shotgun (WGS) entry which is preliminary data.</text>
</comment>
<evidence type="ECO:0000256" key="6">
    <source>
        <dbReference type="ARBA" id="ARBA00023065"/>
    </source>
</evidence>
<keyword evidence="6" id="KW-0406">Ion transport</keyword>
<evidence type="ECO:0000313" key="16">
    <source>
        <dbReference type="Proteomes" id="UP000520156"/>
    </source>
</evidence>
<keyword evidence="2 10" id="KW-0813">Transport</keyword>
<sequence>MKTSLAAVATALLTTTPVHAADTAEADTIIVVGQTDTPVTVVPRGLAISLNQENFDAINAINVEDLMKYTPNFFVRKRFAGDDNAVVAMRGANTVQSARTIVLVDGFVVSNFLGNRFDFPPKWNVVGPAEVRQFDIVYGPYSARYNGHAMGGVISVTTQTPREGWSATGTVQTMLMPFEEYGFDQTFRGYSVEGALGYKQKDGPWSVRASFRHFENTGQSMTYNLLQRGTGAATATVTGAFVDPRLIRPAGLAANAETAVFGAASPVDVAQDQARLRIGYETAGGWEISALGVLWQTRQDLTDPRSWLVNSVTGAPVYQGNVSFNGVTYNASGLTFSTTRRTEYLAGLKLAGPLAGWDVAINLSRFWIDKQDVRASNDYLTGAASGAGRVTIGNNPGWYTGALSIERRLGGHKLAFGADANHYATSTDTYRVTNWRTAAGAAYANSSYGKTSFWGLWAEDAIDLGAEVVLTAGLRYDRWRAFSGGLGTAVAGNRTDARFADRTDAAISPKLSLQGALPGGLEAQLSLGLATRFPTVGELFQGSQDTTGNLIATSFNPFLRPERSRDASLLLRRAFGPLRATASLFFQDVKDAVFSFQGTLPDNTLFSGFQNVDLVRQYGVELIVEGHDVLVKGLDLDANLAWMSARTRRNRADPRAEGVQFPRIPAWRANGNLRYRLAEPLRASLGWRYGSRPNSDLLGLQRGRAFGFQSEYLLFDTRLSWAFTSQFELSAGIDNLFNYRAYVAHPLPQRTLVVDLKARL</sequence>
<dbReference type="Pfam" id="PF07715">
    <property type="entry name" value="Plug"/>
    <property type="match status" value="1"/>
</dbReference>
<organism evidence="15 16">
    <name type="scientific">Novosphingobium aerophilum</name>
    <dbReference type="NCBI Taxonomy" id="2839843"/>
    <lineage>
        <taxon>Bacteria</taxon>
        <taxon>Pseudomonadati</taxon>
        <taxon>Pseudomonadota</taxon>
        <taxon>Alphaproteobacteria</taxon>
        <taxon>Sphingomonadales</taxon>
        <taxon>Sphingomonadaceae</taxon>
        <taxon>Novosphingobium</taxon>
    </lineage>
</organism>
<feature type="signal peptide" evidence="12">
    <location>
        <begin position="1"/>
        <end position="20"/>
    </location>
</feature>
<dbReference type="InterPro" id="IPR000531">
    <property type="entry name" value="Beta-barrel_TonB"/>
</dbReference>
<evidence type="ECO:0000313" key="15">
    <source>
        <dbReference type="EMBL" id="MBC2653246.1"/>
    </source>
</evidence>
<evidence type="ECO:0000256" key="7">
    <source>
        <dbReference type="ARBA" id="ARBA00023077"/>
    </source>
</evidence>
<dbReference type="InterPro" id="IPR036942">
    <property type="entry name" value="Beta-barrel_TonB_sf"/>
</dbReference>
<evidence type="ECO:0000256" key="10">
    <source>
        <dbReference type="PROSITE-ProRule" id="PRU01360"/>
    </source>
</evidence>
<evidence type="ECO:0000256" key="5">
    <source>
        <dbReference type="ARBA" id="ARBA00022729"/>
    </source>
</evidence>
<keyword evidence="5 12" id="KW-0732">Signal</keyword>
<reference evidence="15 16" key="1">
    <citation type="submission" date="2020-08" db="EMBL/GenBank/DDBJ databases">
        <title>The genome sequence of Novosphingobium flavum 4Y4.</title>
        <authorList>
            <person name="Liu Y."/>
        </authorList>
    </citation>
    <scope>NUCLEOTIDE SEQUENCE [LARGE SCALE GENOMIC DNA]</scope>
    <source>
        <strain evidence="15 16">4Y4</strain>
    </source>
</reference>
<dbReference type="GO" id="GO:0015344">
    <property type="term" value="F:siderophore uptake transmembrane transporter activity"/>
    <property type="evidence" value="ECO:0007669"/>
    <property type="project" value="TreeGrafter"/>
</dbReference>
<name>A0A7X1FA66_9SPHN</name>
<keyword evidence="16" id="KW-1185">Reference proteome</keyword>
<evidence type="ECO:0000256" key="1">
    <source>
        <dbReference type="ARBA" id="ARBA00004571"/>
    </source>
</evidence>
<feature type="domain" description="TonB-dependent receptor-like beta-barrel" evidence="13">
    <location>
        <begin position="307"/>
        <end position="736"/>
    </location>
</feature>
<evidence type="ECO:0000256" key="2">
    <source>
        <dbReference type="ARBA" id="ARBA00022448"/>
    </source>
</evidence>